<keyword evidence="1" id="KW-0812">Transmembrane</keyword>
<feature type="transmembrane region" description="Helical" evidence="1">
    <location>
        <begin position="48"/>
        <end position="73"/>
    </location>
</feature>
<dbReference type="GO" id="GO:0008028">
    <property type="term" value="F:monocarboxylic acid transmembrane transporter activity"/>
    <property type="evidence" value="ECO:0007669"/>
    <property type="project" value="TreeGrafter"/>
</dbReference>
<dbReference type="Gene3D" id="1.20.1250.20">
    <property type="entry name" value="MFS general substrate transporter like domains"/>
    <property type="match status" value="1"/>
</dbReference>
<feature type="transmembrane region" description="Helical" evidence="1">
    <location>
        <begin position="79"/>
        <end position="104"/>
    </location>
</feature>
<dbReference type="WBParaSite" id="ACRNAN_scaffold7890.g10540.t1">
    <property type="protein sequence ID" value="ACRNAN_scaffold7890.g10540.t1"/>
    <property type="gene ID" value="ACRNAN_scaffold7890.g10540"/>
</dbReference>
<name>A0A914EFH4_9BILA</name>
<keyword evidence="1" id="KW-1133">Transmembrane helix</keyword>
<dbReference type="InterPro" id="IPR050327">
    <property type="entry name" value="Proton-linked_MCT"/>
</dbReference>
<sequence length="168" mass="19050">MDFLTLSVGVLMSTGFGFMYCPAIVIVIKNLFRCAISHYTNSIDFLTLSVGVLMSTGFGFMYCPAIVIVTMYFERLRALAMGVTVCGAGVGTFIVSKVISFLIIRYDWRTVFIIYAGLFSTMNTHRTSNFKTFLAVCPMWNDIPTVELEPIYDDKEEEMKEIKKNKNY</sequence>
<feature type="transmembrane region" description="Helical" evidence="1">
    <location>
        <begin position="6"/>
        <end position="28"/>
    </location>
</feature>
<dbReference type="AlphaFoldDB" id="A0A914EFH4"/>
<dbReference type="PANTHER" id="PTHR11360:SF284">
    <property type="entry name" value="EG:103B4.3 PROTEIN-RELATED"/>
    <property type="match status" value="1"/>
</dbReference>
<keyword evidence="2" id="KW-1185">Reference proteome</keyword>
<dbReference type="SUPFAM" id="SSF103473">
    <property type="entry name" value="MFS general substrate transporter"/>
    <property type="match status" value="1"/>
</dbReference>
<dbReference type="InterPro" id="IPR036259">
    <property type="entry name" value="MFS_trans_sf"/>
</dbReference>
<dbReference type="Proteomes" id="UP000887540">
    <property type="component" value="Unplaced"/>
</dbReference>
<evidence type="ECO:0000256" key="1">
    <source>
        <dbReference type="SAM" id="Phobius"/>
    </source>
</evidence>
<keyword evidence="1" id="KW-0472">Membrane</keyword>
<evidence type="ECO:0000313" key="2">
    <source>
        <dbReference type="Proteomes" id="UP000887540"/>
    </source>
</evidence>
<evidence type="ECO:0000313" key="3">
    <source>
        <dbReference type="WBParaSite" id="ACRNAN_scaffold7890.g10540.t1"/>
    </source>
</evidence>
<accession>A0A914EFH4</accession>
<reference evidence="3" key="1">
    <citation type="submission" date="2022-11" db="UniProtKB">
        <authorList>
            <consortium name="WormBaseParasite"/>
        </authorList>
    </citation>
    <scope>IDENTIFICATION</scope>
</reference>
<organism evidence="2 3">
    <name type="scientific">Acrobeloides nanus</name>
    <dbReference type="NCBI Taxonomy" id="290746"/>
    <lineage>
        <taxon>Eukaryota</taxon>
        <taxon>Metazoa</taxon>
        <taxon>Ecdysozoa</taxon>
        <taxon>Nematoda</taxon>
        <taxon>Chromadorea</taxon>
        <taxon>Rhabditida</taxon>
        <taxon>Tylenchina</taxon>
        <taxon>Cephalobomorpha</taxon>
        <taxon>Cephaloboidea</taxon>
        <taxon>Cephalobidae</taxon>
        <taxon>Acrobeloides</taxon>
    </lineage>
</organism>
<protein>
    <submittedName>
        <fullName evidence="3">Uncharacterized protein</fullName>
    </submittedName>
</protein>
<dbReference type="PANTHER" id="PTHR11360">
    <property type="entry name" value="MONOCARBOXYLATE TRANSPORTER"/>
    <property type="match status" value="1"/>
</dbReference>
<proteinExistence type="predicted"/>